<keyword evidence="1" id="KW-1133">Transmembrane helix</keyword>
<reference evidence="2" key="1">
    <citation type="submission" date="2018-02" db="EMBL/GenBank/DDBJ databases">
        <title>Rhizophora mucronata_Transcriptome.</title>
        <authorList>
            <person name="Meera S.P."/>
            <person name="Sreeshan A."/>
            <person name="Augustine A."/>
        </authorList>
    </citation>
    <scope>NUCLEOTIDE SEQUENCE</scope>
    <source>
        <tissue evidence="2">Leaf</tissue>
    </source>
</reference>
<sequence>MYIKDTLINFQFKFLFFYFIFKLFRFVGNLSPRLGCSLNFGV</sequence>
<accession>A0A2P2PTH1</accession>
<evidence type="ECO:0000256" key="1">
    <source>
        <dbReference type="SAM" id="Phobius"/>
    </source>
</evidence>
<evidence type="ECO:0000313" key="2">
    <source>
        <dbReference type="EMBL" id="MBX58017.1"/>
    </source>
</evidence>
<name>A0A2P2PTH1_RHIMU</name>
<proteinExistence type="predicted"/>
<organism evidence="2">
    <name type="scientific">Rhizophora mucronata</name>
    <name type="common">Asiatic mangrove</name>
    <dbReference type="NCBI Taxonomy" id="61149"/>
    <lineage>
        <taxon>Eukaryota</taxon>
        <taxon>Viridiplantae</taxon>
        <taxon>Streptophyta</taxon>
        <taxon>Embryophyta</taxon>
        <taxon>Tracheophyta</taxon>
        <taxon>Spermatophyta</taxon>
        <taxon>Magnoliopsida</taxon>
        <taxon>eudicotyledons</taxon>
        <taxon>Gunneridae</taxon>
        <taxon>Pentapetalae</taxon>
        <taxon>rosids</taxon>
        <taxon>fabids</taxon>
        <taxon>Malpighiales</taxon>
        <taxon>Rhizophoraceae</taxon>
        <taxon>Rhizophora</taxon>
    </lineage>
</organism>
<protein>
    <submittedName>
        <fullName evidence="2">Uncharacterized protein</fullName>
    </submittedName>
</protein>
<keyword evidence="1" id="KW-0812">Transmembrane</keyword>
<keyword evidence="1" id="KW-0472">Membrane</keyword>
<feature type="transmembrane region" description="Helical" evidence="1">
    <location>
        <begin position="6"/>
        <end position="24"/>
    </location>
</feature>
<dbReference type="EMBL" id="GGEC01077533">
    <property type="protein sequence ID" value="MBX58017.1"/>
    <property type="molecule type" value="Transcribed_RNA"/>
</dbReference>
<dbReference type="AlphaFoldDB" id="A0A2P2PTH1"/>